<feature type="transmembrane region" description="Helical" evidence="1">
    <location>
        <begin position="77"/>
        <end position="96"/>
    </location>
</feature>
<dbReference type="Proteomes" id="UP000483820">
    <property type="component" value="Chromosome I"/>
</dbReference>
<reference evidence="3 4" key="1">
    <citation type="submission" date="2019-12" db="EMBL/GenBank/DDBJ databases">
        <title>Chromosome-level assembly of the Caenorhabditis remanei genome.</title>
        <authorList>
            <person name="Teterina A.A."/>
            <person name="Willis J.H."/>
            <person name="Phillips P.C."/>
        </authorList>
    </citation>
    <scope>NUCLEOTIDE SEQUENCE [LARGE SCALE GENOMIC DNA]</scope>
    <source>
        <strain evidence="3 4">PX506</strain>
        <tissue evidence="3">Whole organism</tissue>
    </source>
</reference>
<protein>
    <submittedName>
        <fullName evidence="3">Uncharacterized protein</fullName>
    </submittedName>
</protein>
<feature type="chain" id="PRO_5025624533" evidence="2">
    <location>
        <begin position="17"/>
        <end position="103"/>
    </location>
</feature>
<gene>
    <name evidence="3" type="ORF">GCK72_003322</name>
</gene>
<proteinExistence type="predicted"/>
<evidence type="ECO:0000313" key="3">
    <source>
        <dbReference type="EMBL" id="KAF1771495.1"/>
    </source>
</evidence>
<name>A0A6A5HV29_CAERE</name>
<feature type="signal peptide" evidence="2">
    <location>
        <begin position="1"/>
        <end position="16"/>
    </location>
</feature>
<keyword evidence="2" id="KW-0732">Signal</keyword>
<sequence>MRLNLLVFCLFSLAHANFFDDLLQSYDEQGETLCVPINNDRISQEAVRTAFQDLLTGFIDGFFDCEMRTSNTENTGLGNFVIYSAYGIGGGIGVFYRKLFNLR</sequence>
<dbReference type="EMBL" id="WUAV01000001">
    <property type="protein sequence ID" value="KAF1771495.1"/>
    <property type="molecule type" value="Genomic_DNA"/>
</dbReference>
<dbReference type="RefSeq" id="XP_053592613.1">
    <property type="nucleotide sequence ID" value="XM_053723968.1"/>
</dbReference>
<evidence type="ECO:0000256" key="1">
    <source>
        <dbReference type="SAM" id="Phobius"/>
    </source>
</evidence>
<organism evidence="3 4">
    <name type="scientific">Caenorhabditis remanei</name>
    <name type="common">Caenorhabditis vulgaris</name>
    <dbReference type="NCBI Taxonomy" id="31234"/>
    <lineage>
        <taxon>Eukaryota</taxon>
        <taxon>Metazoa</taxon>
        <taxon>Ecdysozoa</taxon>
        <taxon>Nematoda</taxon>
        <taxon>Chromadorea</taxon>
        <taxon>Rhabditida</taxon>
        <taxon>Rhabditina</taxon>
        <taxon>Rhabditomorpha</taxon>
        <taxon>Rhabditoidea</taxon>
        <taxon>Rhabditidae</taxon>
        <taxon>Peloderinae</taxon>
        <taxon>Caenorhabditis</taxon>
    </lineage>
</organism>
<keyword evidence="1" id="KW-0472">Membrane</keyword>
<dbReference type="GeneID" id="9822632"/>
<dbReference type="CTD" id="9822632"/>
<accession>A0A6A5HV29</accession>
<keyword evidence="1" id="KW-1133">Transmembrane helix</keyword>
<keyword evidence="1" id="KW-0812">Transmembrane</keyword>
<evidence type="ECO:0000313" key="4">
    <source>
        <dbReference type="Proteomes" id="UP000483820"/>
    </source>
</evidence>
<dbReference type="AlphaFoldDB" id="A0A6A5HV29"/>
<comment type="caution">
    <text evidence="3">The sequence shown here is derived from an EMBL/GenBank/DDBJ whole genome shotgun (WGS) entry which is preliminary data.</text>
</comment>
<evidence type="ECO:0000256" key="2">
    <source>
        <dbReference type="SAM" id="SignalP"/>
    </source>
</evidence>
<dbReference type="KEGG" id="crq:GCK72_003322"/>